<evidence type="ECO:0000313" key="5">
    <source>
        <dbReference type="Proteomes" id="UP000664169"/>
    </source>
</evidence>
<feature type="compositionally biased region" description="Low complexity" evidence="1">
    <location>
        <begin position="64"/>
        <end position="129"/>
    </location>
</feature>
<keyword evidence="5" id="KW-1185">Reference proteome</keyword>
<reference evidence="4" key="1">
    <citation type="submission" date="2021-03" db="EMBL/GenBank/DDBJ databases">
        <authorList>
            <person name="Tagirdzhanova G."/>
        </authorList>
    </citation>
    <scope>NUCLEOTIDE SEQUENCE</scope>
</reference>
<protein>
    <recommendedName>
        <fullName evidence="6">Mid2 domain-containing protein</fullName>
    </recommendedName>
</protein>
<evidence type="ECO:0000256" key="2">
    <source>
        <dbReference type="SAM" id="Phobius"/>
    </source>
</evidence>
<keyword evidence="2" id="KW-1133">Transmembrane helix</keyword>
<feature type="region of interest" description="Disordered" evidence="1">
    <location>
        <begin position="63"/>
        <end position="129"/>
    </location>
</feature>
<dbReference type="OrthoDB" id="5425782at2759"/>
<evidence type="ECO:0000256" key="1">
    <source>
        <dbReference type="SAM" id="MobiDB-lite"/>
    </source>
</evidence>
<evidence type="ECO:0000256" key="3">
    <source>
        <dbReference type="SAM" id="SignalP"/>
    </source>
</evidence>
<feature type="chain" id="PRO_5034260795" description="Mid2 domain-containing protein" evidence="3">
    <location>
        <begin position="24"/>
        <end position="265"/>
    </location>
</feature>
<keyword evidence="2" id="KW-0472">Membrane</keyword>
<comment type="caution">
    <text evidence="4">The sequence shown here is derived from an EMBL/GenBank/DDBJ whole genome shotgun (WGS) entry which is preliminary data.</text>
</comment>
<accession>A0A8H3F304</accession>
<name>A0A8H3F304_9LECA</name>
<dbReference type="EMBL" id="CAJPDQ010000008">
    <property type="protein sequence ID" value="CAF9913401.1"/>
    <property type="molecule type" value="Genomic_DNA"/>
</dbReference>
<feature type="signal peptide" evidence="3">
    <location>
        <begin position="1"/>
        <end position="23"/>
    </location>
</feature>
<dbReference type="AlphaFoldDB" id="A0A8H3F304"/>
<evidence type="ECO:0000313" key="4">
    <source>
        <dbReference type="EMBL" id="CAF9913401.1"/>
    </source>
</evidence>
<gene>
    <name evidence="4" type="ORF">GOMPHAMPRED_007891</name>
</gene>
<proteinExistence type="predicted"/>
<keyword evidence="2" id="KW-0812">Transmembrane</keyword>
<feature type="transmembrane region" description="Helical" evidence="2">
    <location>
        <begin position="193"/>
        <end position="215"/>
    </location>
</feature>
<evidence type="ECO:0008006" key="6">
    <source>
        <dbReference type="Google" id="ProtNLM"/>
    </source>
</evidence>
<sequence length="265" mass="27028">MYSSRFWLYLSLALAALFSFSNATFGFERRQADDGLTDISAVPSDIESAPAAAASTTLPVINADTSTTSSDTSTSTSIPSSDAGTTTGSNIIIPPISISNSTSTTSTPSSTPTIPSSTPSAPSSTSSNTEFSVFITTPSVTSIPRSTVVVTVTSDGSTFTSSSVSYQATTAIATLAASSDSSTEGPPGGTKSVIIGVTVGIGGAIILAGLGFVAWRLWGRRAPRMDEDEILMAGSNAHGEKLTGGSGHQFKSTLDQYHAHSGTNF</sequence>
<keyword evidence="3" id="KW-0732">Signal</keyword>
<organism evidence="4 5">
    <name type="scientific">Gomphillus americanus</name>
    <dbReference type="NCBI Taxonomy" id="1940652"/>
    <lineage>
        <taxon>Eukaryota</taxon>
        <taxon>Fungi</taxon>
        <taxon>Dikarya</taxon>
        <taxon>Ascomycota</taxon>
        <taxon>Pezizomycotina</taxon>
        <taxon>Lecanoromycetes</taxon>
        <taxon>OSLEUM clade</taxon>
        <taxon>Ostropomycetidae</taxon>
        <taxon>Ostropales</taxon>
        <taxon>Graphidaceae</taxon>
        <taxon>Gomphilloideae</taxon>
        <taxon>Gomphillus</taxon>
    </lineage>
</organism>
<dbReference type="Proteomes" id="UP000664169">
    <property type="component" value="Unassembled WGS sequence"/>
</dbReference>